<dbReference type="GO" id="GO:0043565">
    <property type="term" value="F:sequence-specific DNA binding"/>
    <property type="evidence" value="ECO:0007669"/>
    <property type="project" value="TreeGrafter"/>
</dbReference>
<dbReference type="PANTHER" id="PTHR30154:SF34">
    <property type="entry name" value="TRANSCRIPTIONAL REGULATOR AZLB"/>
    <property type="match status" value="1"/>
</dbReference>
<dbReference type="Proteomes" id="UP000013307">
    <property type="component" value="Chromosome"/>
</dbReference>
<dbReference type="CDD" id="cd00090">
    <property type="entry name" value="HTH_ARSR"/>
    <property type="match status" value="1"/>
</dbReference>
<dbReference type="PANTHER" id="PTHR30154">
    <property type="entry name" value="LEUCINE-RESPONSIVE REGULATORY PROTEIN"/>
    <property type="match status" value="1"/>
</dbReference>
<dbReference type="SUPFAM" id="SSF46785">
    <property type="entry name" value="Winged helix' DNA-binding domain"/>
    <property type="match status" value="1"/>
</dbReference>
<name>N0BA56_9EURY</name>
<keyword evidence="4" id="KW-1185">Reference proteome</keyword>
<feature type="domain" description="HTH marR-type" evidence="2">
    <location>
        <begin position="20"/>
        <end position="68"/>
    </location>
</feature>
<evidence type="ECO:0000313" key="3">
    <source>
        <dbReference type="EMBL" id="AGK60469.1"/>
    </source>
</evidence>
<dbReference type="InterPro" id="IPR011008">
    <property type="entry name" value="Dimeric_a/b-barrel"/>
</dbReference>
<dbReference type="AlphaFoldDB" id="N0BA56"/>
<organism evidence="3 4">
    <name type="scientific">Archaeoglobus sulfaticallidus PM70-1</name>
    <dbReference type="NCBI Taxonomy" id="387631"/>
    <lineage>
        <taxon>Archaea</taxon>
        <taxon>Methanobacteriati</taxon>
        <taxon>Methanobacteriota</taxon>
        <taxon>Archaeoglobi</taxon>
        <taxon>Archaeoglobales</taxon>
        <taxon>Archaeoglobaceae</taxon>
        <taxon>Archaeoglobus</taxon>
    </lineage>
</organism>
<dbReference type="KEGG" id="ast:Asulf_00442"/>
<dbReference type="eggNOG" id="arCOG01580">
    <property type="taxonomic scope" value="Archaea"/>
</dbReference>
<dbReference type="HOGENOM" id="CLU_091233_5_4_2"/>
<dbReference type="InterPro" id="IPR036390">
    <property type="entry name" value="WH_DNA-bd_sf"/>
</dbReference>
<proteinExistence type="predicted"/>
<evidence type="ECO:0000259" key="1">
    <source>
        <dbReference type="Pfam" id="PF01037"/>
    </source>
</evidence>
<dbReference type="InterPro" id="IPR019888">
    <property type="entry name" value="Tscrpt_reg_AsnC-like"/>
</dbReference>
<dbReference type="InterPro" id="IPR036388">
    <property type="entry name" value="WH-like_DNA-bd_sf"/>
</dbReference>
<dbReference type="InterPro" id="IPR019887">
    <property type="entry name" value="Tscrpt_reg_AsnC/Lrp_C"/>
</dbReference>
<dbReference type="Pfam" id="PF01037">
    <property type="entry name" value="AsnC_trans_reg"/>
    <property type="match status" value="1"/>
</dbReference>
<evidence type="ECO:0000313" key="4">
    <source>
        <dbReference type="Proteomes" id="UP000013307"/>
    </source>
</evidence>
<dbReference type="InterPro" id="IPR011991">
    <property type="entry name" value="ArsR-like_HTH"/>
</dbReference>
<dbReference type="Pfam" id="PF01047">
    <property type="entry name" value="MarR"/>
    <property type="match status" value="1"/>
</dbReference>
<reference evidence="3 4" key="1">
    <citation type="journal article" date="2013" name="Genome Announc.">
        <title>Complete Genome Sequence of the Thermophilic and Facultatively Chemolithoautotrophic Sulfate Reducer Archaeoglobus sulfaticallidus Strain PM70-1T.</title>
        <authorList>
            <person name="Stokke R."/>
            <person name="Hocking W.P."/>
            <person name="Steinsbu B.O."/>
            <person name="Steen I.H."/>
        </authorList>
    </citation>
    <scope>NUCLEOTIDE SEQUENCE [LARGE SCALE GENOMIC DNA]</scope>
    <source>
        <strain evidence="3">PM70-1</strain>
    </source>
</reference>
<dbReference type="STRING" id="387631.Asulf_00442"/>
<protein>
    <submittedName>
        <fullName evidence="3">Transcriptional regulator</fullName>
    </submittedName>
</protein>
<dbReference type="OrthoDB" id="183514at2157"/>
<feature type="domain" description="Transcription regulator AsnC/Lrp ligand binding" evidence="1">
    <location>
        <begin position="97"/>
        <end position="157"/>
    </location>
</feature>
<dbReference type="GO" id="GO:0003700">
    <property type="term" value="F:DNA-binding transcription factor activity"/>
    <property type="evidence" value="ECO:0007669"/>
    <property type="project" value="InterPro"/>
</dbReference>
<evidence type="ECO:0000259" key="2">
    <source>
        <dbReference type="Pfam" id="PF01047"/>
    </source>
</evidence>
<dbReference type="EMBL" id="CP005290">
    <property type="protein sequence ID" value="AGK60469.1"/>
    <property type="molecule type" value="Genomic_DNA"/>
</dbReference>
<dbReference type="SUPFAM" id="SSF54909">
    <property type="entry name" value="Dimeric alpha+beta barrel"/>
    <property type="match status" value="1"/>
</dbReference>
<dbReference type="GO" id="GO:0005829">
    <property type="term" value="C:cytosol"/>
    <property type="evidence" value="ECO:0007669"/>
    <property type="project" value="TreeGrafter"/>
</dbReference>
<dbReference type="SMART" id="SM00344">
    <property type="entry name" value="HTH_ASNC"/>
    <property type="match status" value="1"/>
</dbReference>
<dbReference type="GO" id="GO:0043200">
    <property type="term" value="P:response to amino acid"/>
    <property type="evidence" value="ECO:0007669"/>
    <property type="project" value="TreeGrafter"/>
</dbReference>
<gene>
    <name evidence="3" type="ORF">Asulf_00442</name>
</gene>
<dbReference type="InterPro" id="IPR000835">
    <property type="entry name" value="HTH_MarR-typ"/>
</dbReference>
<dbReference type="GeneID" id="15392088"/>
<dbReference type="RefSeq" id="WP_015590068.1">
    <property type="nucleotide sequence ID" value="NC_021169.1"/>
</dbReference>
<dbReference type="Gene3D" id="3.30.70.920">
    <property type="match status" value="1"/>
</dbReference>
<accession>N0BA56</accession>
<dbReference type="Gene3D" id="1.10.10.10">
    <property type="entry name" value="Winged helix-like DNA-binding domain superfamily/Winged helix DNA-binding domain"/>
    <property type="match status" value="1"/>
</dbReference>
<sequence length="185" mass="20891">MDADSEFKNIINHVKKKVDLTPLQLKILYKISEHGEVNMEVISKELGVPKSTVYYNYKKLEDSGLIRKIMVDLNDELLGLDITAISFVRGKYAGATGKEIGEKISAIPGVVAVYYILGDIDYIVISKALNREDLKRIIDSIANIEGVERTSTQYVLNVIKEERDLLKCYPFEVSEVLFSKSERVS</sequence>